<organism evidence="1 2">
    <name type="scientific">Siphonobacter curvatus</name>
    <dbReference type="NCBI Taxonomy" id="2094562"/>
    <lineage>
        <taxon>Bacteria</taxon>
        <taxon>Pseudomonadati</taxon>
        <taxon>Bacteroidota</taxon>
        <taxon>Cytophagia</taxon>
        <taxon>Cytophagales</taxon>
        <taxon>Cytophagaceae</taxon>
        <taxon>Siphonobacter</taxon>
    </lineage>
</organism>
<comment type="caution">
    <text evidence="1">The sequence shown here is derived from an EMBL/GenBank/DDBJ whole genome shotgun (WGS) entry which is preliminary data.</text>
</comment>
<evidence type="ECO:0000313" key="2">
    <source>
        <dbReference type="Proteomes" id="UP000239590"/>
    </source>
</evidence>
<dbReference type="RefSeq" id="WP_104712781.1">
    <property type="nucleotide sequence ID" value="NZ_PTRA01000001.1"/>
</dbReference>
<dbReference type="OrthoDB" id="9791270at2"/>
<name>A0A2S7IS08_9BACT</name>
<sequence length="258" mass="29722">MYQSLLNERLDPLRQQLIEHSVYHRIHSIEALRVFTQSHAFAVWDFMSLLKALQRQLTCVQVPWLPTASGNTAYLINEIVTGEESDVDQHGVRMSHYELYLRAMQELQADTTVIEAFVADLRQGKSVTEALENASIPEGARQFVAFTFSVIDRNRPHEIAAAFTYGREDLIPDLFIELVRNLNERFPGQLDTFRYYLERHIEVDGGHHGHLAEAMVQELCGNDETKWQEAIATAEESIRQRIDLWNSITSRLEPVDQN</sequence>
<dbReference type="AlphaFoldDB" id="A0A2S7IS08"/>
<reference evidence="2" key="1">
    <citation type="submission" date="2018-02" db="EMBL/GenBank/DDBJ databases">
        <title>Genome sequencing of Solimonas sp. HR-BB.</title>
        <authorList>
            <person name="Lee Y."/>
            <person name="Jeon C.O."/>
        </authorList>
    </citation>
    <scope>NUCLEOTIDE SEQUENCE [LARGE SCALE GENOMIC DNA]</scope>
    <source>
        <strain evidence="2">HR-U</strain>
    </source>
</reference>
<gene>
    <name evidence="1" type="ORF">C5O19_12820</name>
</gene>
<proteinExistence type="predicted"/>
<evidence type="ECO:0000313" key="1">
    <source>
        <dbReference type="EMBL" id="PQA60459.1"/>
    </source>
</evidence>
<dbReference type="Pfam" id="PF11251">
    <property type="entry name" value="DUF3050"/>
    <property type="match status" value="1"/>
</dbReference>
<dbReference type="Gene3D" id="1.20.910.10">
    <property type="entry name" value="Heme oxygenase-like"/>
    <property type="match status" value="1"/>
</dbReference>
<dbReference type="Proteomes" id="UP000239590">
    <property type="component" value="Unassembled WGS sequence"/>
</dbReference>
<accession>A0A2S7IS08</accession>
<protein>
    <submittedName>
        <fullName evidence="1">Heme oxygenase</fullName>
    </submittedName>
</protein>
<dbReference type="SUPFAM" id="SSF48613">
    <property type="entry name" value="Heme oxygenase-like"/>
    <property type="match status" value="1"/>
</dbReference>
<dbReference type="EMBL" id="PTRA01000001">
    <property type="protein sequence ID" value="PQA60459.1"/>
    <property type="molecule type" value="Genomic_DNA"/>
</dbReference>
<dbReference type="InterPro" id="IPR024423">
    <property type="entry name" value="DUF3050"/>
</dbReference>
<dbReference type="InterPro" id="IPR016084">
    <property type="entry name" value="Haem_Oase-like_multi-hlx"/>
</dbReference>
<keyword evidence="2" id="KW-1185">Reference proteome</keyword>